<name>A0AAF0GS80_LATSK</name>
<evidence type="ECO:0000313" key="3">
    <source>
        <dbReference type="Proteomes" id="UP001179858"/>
    </source>
</evidence>
<keyword evidence="1" id="KW-0472">Membrane</keyword>
<evidence type="ECO:0000256" key="1">
    <source>
        <dbReference type="SAM" id="Phobius"/>
    </source>
</evidence>
<gene>
    <name evidence="2" type="ORF">QBD03_07745</name>
</gene>
<protein>
    <submittedName>
        <fullName evidence="2">Uncharacterized protein</fullName>
    </submittedName>
</protein>
<dbReference type="Proteomes" id="UP001179858">
    <property type="component" value="Chromosome"/>
</dbReference>
<reference evidence="2" key="1">
    <citation type="submission" date="2023-04" db="EMBL/GenBank/DDBJ databases">
        <title>Novel strain of Lactilactobacillus sakei and use thereof.</title>
        <authorList>
            <person name="Kim S.Y."/>
        </authorList>
    </citation>
    <scope>NUCLEOTIDE SEQUENCE</scope>
    <source>
        <strain evidence="2">HUP1</strain>
    </source>
</reference>
<proteinExistence type="predicted"/>
<organism evidence="2 3">
    <name type="scientific">Latilactobacillus sakei</name>
    <name type="common">Lactobacillus sakei</name>
    <dbReference type="NCBI Taxonomy" id="1599"/>
    <lineage>
        <taxon>Bacteria</taxon>
        <taxon>Bacillati</taxon>
        <taxon>Bacillota</taxon>
        <taxon>Bacilli</taxon>
        <taxon>Lactobacillales</taxon>
        <taxon>Lactobacillaceae</taxon>
        <taxon>Latilactobacillus</taxon>
    </lineage>
</organism>
<sequence>MKQKTMRWARGCSIGCLTVMLLFGVLILTMCHVPKAEYGSYITAGNRYYRTVLGIAPKITHDWMFADEDGGFDITVKLTKAQRKKALTRLYMKSMSGDSEYSFRGTSTTPNIVGLSKQETMLLEQSNEYSEFNQPVSEMLSGLLEGSADRTEINDLTNGGEIRFYSTELAFWRRFLEHYTWLKTRPFKERIQWLSRQTNSRTYFYIKKYIPVKEMSTGMLANLIESDDEGLSEPMMKQYLPIEIIRNFPVGSLYEIELENQQSRNLYESNEAHELIKSRYEYPVSY</sequence>
<accession>A0AAF0GS80</accession>
<feature type="transmembrane region" description="Helical" evidence="1">
    <location>
        <begin position="12"/>
        <end position="30"/>
    </location>
</feature>
<keyword evidence="1" id="KW-1133">Transmembrane helix</keyword>
<evidence type="ECO:0000313" key="2">
    <source>
        <dbReference type="EMBL" id="WGI18641.1"/>
    </source>
</evidence>
<keyword evidence="1" id="KW-0812">Transmembrane</keyword>
<dbReference type="AlphaFoldDB" id="A0AAF0GS80"/>
<dbReference type="EMBL" id="CP122959">
    <property type="protein sequence ID" value="WGI18641.1"/>
    <property type="molecule type" value="Genomic_DNA"/>
</dbReference>
<dbReference type="RefSeq" id="WP_120761063.1">
    <property type="nucleotide sequence ID" value="NZ_CP032633.1"/>
</dbReference>